<keyword evidence="2" id="KW-0964">Secreted</keyword>
<feature type="domain" description="VWFA" evidence="9">
    <location>
        <begin position="842"/>
        <end position="1014"/>
    </location>
</feature>
<feature type="domain" description="VWFA" evidence="9">
    <location>
        <begin position="2626"/>
        <end position="2798"/>
    </location>
</feature>
<feature type="domain" description="VWFA" evidence="9">
    <location>
        <begin position="1633"/>
        <end position="1809"/>
    </location>
</feature>
<keyword evidence="4 8" id="KW-0732">Signal</keyword>
<evidence type="ECO:0000256" key="1">
    <source>
        <dbReference type="ARBA" id="ARBA00004498"/>
    </source>
</evidence>
<dbReference type="FunFam" id="3.40.50.410:FF:000003">
    <property type="entry name" value="Collagen type VI alpha 3 chain"/>
    <property type="match status" value="26"/>
</dbReference>
<proteinExistence type="predicted"/>
<evidence type="ECO:0000313" key="10">
    <source>
        <dbReference type="EMBL" id="CAK6973920.1"/>
    </source>
</evidence>
<dbReference type="GO" id="GO:0005615">
    <property type="term" value="C:extracellular space"/>
    <property type="evidence" value="ECO:0007669"/>
    <property type="project" value="TreeGrafter"/>
</dbReference>
<protein>
    <submittedName>
        <fullName evidence="10">LOW QUALITY PROTEIN: uncharacterized protein LOC122992681</fullName>
    </submittedName>
</protein>
<dbReference type="InterPro" id="IPR036465">
    <property type="entry name" value="vWFA_dom_sf"/>
</dbReference>
<feature type="domain" description="VWFA" evidence="9">
    <location>
        <begin position="3024"/>
        <end position="3196"/>
    </location>
</feature>
<keyword evidence="3" id="KW-0272">Extracellular matrix</keyword>
<gene>
    <name evidence="10" type="ORF">FSCOSCO3_A029037</name>
</gene>
<dbReference type="SUPFAM" id="SSF53300">
    <property type="entry name" value="vWA-like"/>
    <property type="match status" value="26"/>
</dbReference>
<feature type="domain" description="VWFA" evidence="9">
    <location>
        <begin position="235"/>
        <end position="410"/>
    </location>
</feature>
<feature type="domain" description="VWFA" evidence="9">
    <location>
        <begin position="1238"/>
        <end position="1410"/>
    </location>
</feature>
<feature type="domain" description="VWFA" evidence="9">
    <location>
        <begin position="3222"/>
        <end position="3394"/>
    </location>
</feature>
<feature type="domain" description="VWFA" evidence="9">
    <location>
        <begin position="34"/>
        <end position="207"/>
    </location>
</feature>
<evidence type="ECO:0000313" key="11">
    <source>
        <dbReference type="Proteomes" id="UP001314229"/>
    </source>
</evidence>
<feature type="domain" description="VWFA" evidence="9">
    <location>
        <begin position="2426"/>
        <end position="2598"/>
    </location>
</feature>
<feature type="domain" description="VWFA" evidence="9">
    <location>
        <begin position="4018"/>
        <end position="4190"/>
    </location>
</feature>
<dbReference type="GO" id="GO:0005581">
    <property type="term" value="C:collagen trimer"/>
    <property type="evidence" value="ECO:0007669"/>
    <property type="project" value="UniProtKB-KW"/>
</dbReference>
<feature type="domain" description="VWFA" evidence="9">
    <location>
        <begin position="4616"/>
        <end position="4788"/>
    </location>
</feature>
<keyword evidence="7" id="KW-0176">Collagen</keyword>
<dbReference type="SMART" id="SM00327">
    <property type="entry name" value="VWA"/>
    <property type="match status" value="26"/>
</dbReference>
<comment type="subcellular location">
    <subcellularLocation>
        <location evidence="1">Secreted</location>
        <location evidence="1">Extracellular space</location>
        <location evidence="1">Extracellular matrix</location>
    </subcellularLocation>
</comment>
<dbReference type="Pfam" id="PF00092">
    <property type="entry name" value="VWA"/>
    <property type="match status" value="26"/>
</dbReference>
<evidence type="ECO:0000259" key="9">
    <source>
        <dbReference type="PROSITE" id="PS50234"/>
    </source>
</evidence>
<name>A0AAV1PRH4_SCOSC</name>
<feature type="domain" description="VWFA" evidence="9">
    <location>
        <begin position="3422"/>
        <end position="3594"/>
    </location>
</feature>
<dbReference type="InterPro" id="IPR002035">
    <property type="entry name" value="VWF_A"/>
</dbReference>
<feature type="domain" description="VWFA" evidence="9">
    <location>
        <begin position="3820"/>
        <end position="3992"/>
    </location>
</feature>
<feature type="chain" id="PRO_5043539071" evidence="8">
    <location>
        <begin position="27"/>
        <end position="5181"/>
    </location>
</feature>
<dbReference type="Proteomes" id="UP001314229">
    <property type="component" value="Unassembled WGS sequence"/>
</dbReference>
<organism evidence="10 11">
    <name type="scientific">Scomber scombrus</name>
    <name type="common">Atlantic mackerel</name>
    <name type="synonym">Scomber vernalis</name>
    <dbReference type="NCBI Taxonomy" id="13677"/>
    <lineage>
        <taxon>Eukaryota</taxon>
        <taxon>Metazoa</taxon>
        <taxon>Chordata</taxon>
        <taxon>Craniata</taxon>
        <taxon>Vertebrata</taxon>
        <taxon>Euteleostomi</taxon>
        <taxon>Actinopterygii</taxon>
        <taxon>Neopterygii</taxon>
        <taxon>Teleostei</taxon>
        <taxon>Neoteleostei</taxon>
        <taxon>Acanthomorphata</taxon>
        <taxon>Pelagiaria</taxon>
        <taxon>Scombriformes</taxon>
        <taxon>Scombridae</taxon>
        <taxon>Scomber</taxon>
    </lineage>
</organism>
<dbReference type="Gene3D" id="3.40.50.410">
    <property type="entry name" value="von Willebrand factor, type A domain"/>
    <property type="match status" value="26"/>
</dbReference>
<dbReference type="PRINTS" id="PR00453">
    <property type="entry name" value="VWFADOMAIN"/>
</dbReference>
<keyword evidence="11" id="KW-1185">Reference proteome</keyword>
<dbReference type="GO" id="GO:0007155">
    <property type="term" value="P:cell adhesion"/>
    <property type="evidence" value="ECO:0007669"/>
    <property type="project" value="UniProtKB-KW"/>
</dbReference>
<feature type="domain" description="VWFA" evidence="9">
    <location>
        <begin position="1831"/>
        <end position="2003"/>
    </location>
</feature>
<dbReference type="InterPro" id="IPR050525">
    <property type="entry name" value="ECM_Assembly_Org"/>
</dbReference>
<evidence type="ECO:0000256" key="4">
    <source>
        <dbReference type="ARBA" id="ARBA00022729"/>
    </source>
</evidence>
<feature type="domain" description="VWFA" evidence="9">
    <location>
        <begin position="4416"/>
        <end position="4588"/>
    </location>
</feature>
<keyword evidence="6" id="KW-0130">Cell adhesion</keyword>
<dbReference type="EMBL" id="CAWUFR010000241">
    <property type="protein sequence ID" value="CAK6973920.1"/>
    <property type="molecule type" value="Genomic_DNA"/>
</dbReference>
<evidence type="ECO:0000256" key="6">
    <source>
        <dbReference type="ARBA" id="ARBA00022889"/>
    </source>
</evidence>
<evidence type="ECO:0000256" key="2">
    <source>
        <dbReference type="ARBA" id="ARBA00022525"/>
    </source>
</evidence>
<evidence type="ECO:0000256" key="5">
    <source>
        <dbReference type="ARBA" id="ARBA00022737"/>
    </source>
</evidence>
<feature type="domain" description="VWFA" evidence="9">
    <location>
        <begin position="1041"/>
        <end position="1213"/>
    </location>
</feature>
<evidence type="ECO:0000256" key="7">
    <source>
        <dbReference type="ARBA" id="ARBA00023119"/>
    </source>
</evidence>
<feature type="domain" description="VWFA" evidence="9">
    <location>
        <begin position="2824"/>
        <end position="2996"/>
    </location>
</feature>
<dbReference type="PANTHER" id="PTHR24020">
    <property type="entry name" value="COLLAGEN ALPHA"/>
    <property type="match status" value="1"/>
</dbReference>
<sequence length="5181" mass="566161">MRRHRLLPLCALLGVLFTGFLPKLDAQEAQDSADLVLLIDGSQNVGAANFPFVRDLALRIIERLDVGRDTIQVALALYNANPEIKFYLNSYDSKASVLEAVKGLSYSGGDESNLGAALEEVAESLLSQAAGGRAEEAVPQMLVVISAGPSTDDTGAGDRALKRAGVITFGVTIGDTATADLETVATDKSFVLSAPDFRTVASLGDQLNPYINGVVQRTIIVQNEFTEVLTVGKRDIIFLIDSTMGSTLINSVREFIKRFVDTMPVGPDEVQVGVAQFSNAPRLEMDLNSHGSREEVTAALGRIKPKPGPTVNIGAALDFVRTNMLLPEKGSRMQQGVPQLVLLMTSKKSSDSVEGPARALQQIGVLTLAAGSKAANEQELQEIAFTDSLVFMLKDFRILLRNPRAITDALSTLAGVMVAPEVPTEPVIEITTVQTQKVVRDIVFLVDGSNYIGSTNLPYVRDFIINVVNQLDIRPDRVQIGLLQFSEQPQIEFYLNTFRSRQEVVDRISQLSLTGGSVLNTGAAMNYALANMFKPSTGSRRRDGVQQVLVLITGGPAQDEIKSVADKLALGGVLTFTVSSGQADSTLLRSVAFVPDLAYHDTSFANLPAMAEQIMPKLITVVGDTDVTVPFPGDPVTVPGGERDVAFLIDGTDSVRADFAYIKDFIIKVIEPLNIGIDKVRVSVVQHSERPTPSFFLNSYQTKDEVLRAVNAMTLSGGRSLNTGAALRYMKDTILSERQGSRAAQNVPQFLIVLIGGKSRDNVKEPAGALKTEGVVPFGVGVKDADRKQIEAISHNPAFAFSVSEFSELSTVPQKLNTYVSLPSQELQIVLQQVQSDAVKRDIVFLLDGSDNTRNGFPEIKLFVKSIVESLSVSENQDRVSVVQFADNPDVNFYLNSHKTKNDIMNAIDNLKHKGGRRLNIGGALRFVRHSVFTSSTGSRRLEDVPQILILLSSKPSTDNVRGPAFALKEHEIVSVGVGVGDAKLSDLEMIAFKPGFTYKVTDFSMLPSIQTQLVTTLNINKDTEGTMTGISDLIGSNKRDIVFLLDGSDDSRSGLPAIREFIRRMAEELEIDENKVRVAVVQYSNDTTVYFNLKTHKSKRAIIYAVRSLRHKGGRPRNTGAALQFVQDHVFTATSGSRRLEGVPQILFLLTGGKSNDDVSGAASDLKQIGVLSFAIGLKHAKQEELQKIAFSSRFLFNLPVFGELLSIQPEIAAFVQAEIQIEPPTVVVELESPQRDIMFLLDGSDDTRSDFPAIKGFIQRVVETLSVGENKDRVSVVQYSRDQQTHFSLNTYTEKQDVLDAVQQLKHKGGRPLNTGAALDYVRKTALADSSGSRRQEGVPQILILLSGGRSQDDVASAAAALKQDKVVPFCIGTKNADILELQMISHIPSYAFSVPRFDDIGSIHQQLVSFVKRVPRQPRLKPQNVLVTTESIEHDIVFLLDSSDEMENEFEAMRGFVERMVEKLDLDENKDRVSVVQYSRAPSVEFFLTTYKTQQNVSDAVRSLRHKGGRPLNTGEALQYIKDNVFTASSGSRHHLHVPQILVLLTGGQSSDDVRNAVKNMKEIGVVVFVVGTKNADTLEIQSISEEASHAFFAADFSDLSSIEQQIFSAIKKGETAGIKPASYDNNKRDVVFLLDGTDDSQRRFPDIRDFVQKIVADLNIDANKDRVAVVQYSNMAQVNFNFKQYSTQDDVLDAVRGLSHQGGYPHNIGAALQYLRDNVITSGSGSRLLEGVPQILILLSSGRSADDIRTPVRLLNEIGVISIALGTSDADTLELQTISHKPNYALSITNYEELPSAKQDVLSLLGETSHHVEQTAPTKGFDSKKSDVVFLIDGSYDSRNSFNEIRSFVEKIVESLNLDENRDQVAVVQYSRDATVNFYLNSYSSKNDVLNSIRTMRHKLGRPLNIGKALEFVRDNVFAASVGGRRAELVAQYLYVFSGGRSGDDVRGPAQSLKENGIKTFSIGTRNADTLEMQTISFTPAHYFHVTSFNILQSIHPSVEATLRGAQETTEYTTVTDTSSITKLELPSADIVFLLDGSDDIQANERQILDFVREFVKQIEIGPSKAQVALIQYSTEPTTDFLLNTYSLKDDVMSHLSNVKLKGGFSVNAGVALDYVRNNVFTASSGSRAQQGVPQILIFLSGTKSEDDVSGPVDRLRDAGIVLFSVGVNNADRLEMQRIANRPGADYFIKEMSDFTLVRQQLLSVIASHKGTVSPDIGSRSIMNRDIVFLIDGSDDVRSKFNAIREFLAKVVDSFDLDQGKDQVAVVQYSNNAELNFNLNAYNSKDDVLKQIASLKPKGGRPQYIGAALQFVRDNVFVSNAGSRHHEGAKQILVLLAGGRSRDSPRGPASMLKAAGVVMFAIGSRMSNLAEMQVISSHPNYAYSIPDFLNLLRIQQNLMTHITQMRIEDQTKSEQSDTKERDIVFLLDGSDNTRSGFSAIKDFLYKVIEKLDIGPNKDRVAVVQSSNVALANFFLNSFLKKEDVLTTVRRLSHKGGRPLNTGVALQYVRDNVFTNSTGSRHLQGVPQILILLNGGRSFDNVDTPASALKQQGVIAIGIGTKNSDSRELQKISYDPSYALSVSEFTDLPTVQERLSSVMSKVLVRATPMTPTVTVDRKPQGRDVVFLLDGSDGTRTGFPAMRDFVQRVVETLSLDDNKDRVSVVQYSRDPAAQFYLNTYTTKGEILDAITGLRHKGGRPLNTGAALQYLRDNVFTASAGSRRLEGVPQVLILLSGGRSFDSVDAPASALKQLGVLTFAIGTRSSDSKELQTIAHDPSYALSVSEFTDLPSVQQQLQSSVEAVVVDVTPEAPTVPVDTAKKDIVFLLDGSDGTRNGFPAMRDFVERAVEKLNVGVNKDRVSVVQYSRDAEVHFYLNTYTTREDILDSVRGLRHRGGRPLNTGAALQYVRDNVFTNSSGSRHLQGVPQILILLNGGRSFDNVDTPASALKQQGVFAIGIGTRNSDSRELQKISYDPSYALSVSEFTDLPTVQERLSSVMSKVLVRATPMTPTVTVDRKPQGRDVVFLLDGSDGTRTGFPAMRDFVQRVVETLSLDDNKDRVSVVQYSRDPAAQFYLNTYTTKGEILDAITGLRHKGGRPLNTGAALQYLRDNVFTASAGSRRLEGVPQVLILLSGGRSFDSVDAPASALKQLGVLTFAIGTRSSDSKELQTIAHDPSYALSVSEFTDLPSVQQQLQSSVEAVVVDVTPEAPTVPVDTAKKDIVFLLDGSDGTRNGFPAMRDFVERAVEKLNVGVNKDRVSVVQYSRDAEVHFYLNTYTTREDILDSVRGLRHRGGRPLNTGAALQYVRDNVFTNSSGSRHLQGVPQILILLNGGRSFDNVDTPASALKQQGVFAIGIGTRNSDSRELQKISYDPSYALSVSEFTDLPTVQERLSSVMSKVLVRATPMTPTVTVDRKPQGRDVVFLLDGSDGTRTGFPAMRDFVQRVVETLSLDDNKDRVSVVQYSRDPAAQFYLNTYTTKGEILDAITGLRHKGGRPLNTGAALQYLRDNVFTASAGSRRLEGVPQVLILLSGGRSFDSVDAPASALKQLGVLTFAIGTRSSDSKELQTIAHDPSYALSVSEFTDLPSVQQQLQSSVEAVVVDVTPEAPTVPVDTAKKDIVFLLDGSDGTRNGFPAMRDFVERAVEKLNVGVNKDRVSVVQYSRDAEVHFYLNTYTTREDILDSVRGLRHRGGRPLNTGAALQYVRDNVFTNSSGSRHLQGVPQILILLNGGRSFDNVDTPASALKQQGVFAIGIGTRNSDSRELQKISYDPSYALSVSEFTDLPTVQERLSSVMSKVLVRATPMTPTVTVDRKPQGRDVVFLLDGSDGTRTGFPAMRDFVQRVVETLSLDDNKDRVSVVQYSRDPAAQFYLNTYTTKGEILDAITGLRHKGGRPLNTGAALQYLRDNVFTASAGSRRLEGVPQVLILLSGGRSFDSVDAPASALKQLGVLTFAIGTRSSDSKELQTIAHDPSYALSVSEFTDLPSVQQQLQSSVEAVVVDVTPEAPTVPVDTAKKDIVFLLDGSDGTRNGFPAMRDFVERAVEKLNVGVNKDRVSVVQYSRDAEVHFYLNTYTTREDILDSVRGLRHRGGRPLNTGAALQYVRDNVFTNSSGSRHLQGVPQILILLNGGRSFDNVDTPASALKQQGVFAIGIGTRNSDSRELQKISYDPSYALSVSEFTDLPTVQERLSSVMSKVLVRATPMTPTVTVDRKPQGRDVVFLLDGSDGTRTGFPAMRDFVQRVVETLSLDDNKDRVSVVQYSRDPAAQFYLNTYTTKGEILDAITGLRHKGGRPLNTGAALQYLRDNVFTASAGSRRLEGVPQVLILLSGGRSFDSVDAPASALKQLGVLTFAIGTRSSDSKELQTIAHDPSYALSVSEFTDLPSVQQQLQSSVEAVVVDVTPEAPTVPVDTAKKDIVFLLDGSDGTRNGFPAMRDFVERAVEKLNVGVNKDRVSVVQYSRDAEVHFYLNTYTTREDILDSVRGLRHRGGRPLNTGAALQYVRDNVFTNSSGSRHLQGVPQILILLNGGRSFDNVDTPASALKQQGVFAIGIGTRNSDSRELQKISYDPSYALSVSEFTDLPTVQERLSSVMSKVLVRATPMTPTVTVDRKPQGRDVVFLLDGSDGTRTGFPAMRDFVQRVVETLSLDDNKDRVSVVQYSRDPAAQFYLNTYTTKGEILDAITGLRHKGGRPLNTGAALQYLRDNVFTASAGSRRLEGVPQVLILLSGGRSFDSVDAPASALKQLGVLTFAIGTRSSDSKELQTIAHDPSYALSVSEFTDLPSVQQQLQSSVEAVVVDVTPEAPTVPVDTAKKDIVFLLDGSDGTRNGFPAMRDFVERAVEKLNVGVNKDRVSVVQYSRDAEVHFYLNTYTTREDILDSVRGLRHRGGRPLNTGAALQYVRDNVFTNSSGSRHLQGVPQILILLNGGRSFDNVDTPASALKQQGVFAIGIGTRNSDSRELQKISYDPSYALSVSEFTDLPTVQERLSSVMSKVLVRATPMTPTVTVDRKPQGRDVVFLLDGSDGTRTGFPAMRDFVQRVVETLSLDDNKDRVSVVQYSRDPAAQFYLNTYTTKGEILDAITGLRHKGGRPLNTGAALQYLRDNVFTASAGSRRLEGVPQVLILLSGGRSFDSVDAPASALKQLGVLTFAIGTRSSDSKELQTIAHDPSYALSVSEFTDLPS</sequence>
<dbReference type="PANTHER" id="PTHR24020:SF13">
    <property type="entry name" value="COLLAGEN ALPHA-3(VI) CHAIN"/>
    <property type="match status" value="1"/>
</dbReference>
<comment type="caution">
    <text evidence="10">The sequence shown here is derived from an EMBL/GenBank/DDBJ whole genome shotgun (WGS) entry which is preliminary data.</text>
</comment>
<feature type="domain" description="VWFA" evidence="9">
    <location>
        <begin position="644"/>
        <end position="816"/>
    </location>
</feature>
<reference evidence="10 11" key="1">
    <citation type="submission" date="2024-01" db="EMBL/GenBank/DDBJ databases">
        <authorList>
            <person name="Alioto T."/>
            <person name="Alioto T."/>
            <person name="Gomez Garrido J."/>
        </authorList>
    </citation>
    <scope>NUCLEOTIDE SEQUENCE [LARGE SCALE GENOMIC DNA]</scope>
</reference>
<feature type="domain" description="VWFA" evidence="9">
    <location>
        <begin position="2230"/>
        <end position="2406"/>
    </location>
</feature>
<feature type="domain" description="VWFA" evidence="9">
    <location>
        <begin position="1438"/>
        <end position="1610"/>
    </location>
</feature>
<keyword evidence="5" id="KW-0677">Repeat</keyword>
<feature type="signal peptide" evidence="8">
    <location>
        <begin position="1"/>
        <end position="26"/>
    </location>
</feature>
<feature type="domain" description="VWFA" evidence="9">
    <location>
        <begin position="4814"/>
        <end position="4986"/>
    </location>
</feature>
<feature type="domain" description="VWFA" evidence="9">
    <location>
        <begin position="4218"/>
        <end position="4390"/>
    </location>
</feature>
<evidence type="ECO:0000256" key="3">
    <source>
        <dbReference type="ARBA" id="ARBA00022530"/>
    </source>
</evidence>
<feature type="non-terminal residue" evidence="10">
    <location>
        <position position="5181"/>
    </location>
</feature>
<evidence type="ECO:0000256" key="8">
    <source>
        <dbReference type="SAM" id="SignalP"/>
    </source>
</evidence>
<feature type="domain" description="VWFA" evidence="9">
    <location>
        <begin position="5014"/>
        <end position="5181"/>
    </location>
</feature>
<accession>A0AAV1PRH4</accession>
<dbReference type="PROSITE" id="PS50234">
    <property type="entry name" value="VWFA"/>
    <property type="match status" value="26"/>
</dbReference>
<feature type="domain" description="VWFA" evidence="9">
    <location>
        <begin position="3620"/>
        <end position="3792"/>
    </location>
</feature>
<feature type="domain" description="VWFA" evidence="9">
    <location>
        <begin position="441"/>
        <end position="614"/>
    </location>
</feature>
<feature type="domain" description="VWFA" evidence="9">
    <location>
        <begin position="2034"/>
        <end position="2210"/>
    </location>
</feature>